<name>A0AAU7TEH7_9ACTN</name>
<protein>
    <recommendedName>
        <fullName evidence="3">MFS transporter</fullName>
    </recommendedName>
</protein>
<dbReference type="AlphaFoldDB" id="A0AAU7TEH7"/>
<reference evidence="2" key="1">
    <citation type="submission" date="2024-06" db="EMBL/GenBank/DDBJ databases">
        <title>Kribbella sp. strain HUAS MG21 genome sequences.</title>
        <authorList>
            <person name="Mo P."/>
        </authorList>
    </citation>
    <scope>NUCLEOTIDE SEQUENCE</scope>
    <source>
        <strain evidence="2">HUAS MG21</strain>
    </source>
</reference>
<organism evidence="2">
    <name type="scientific">Kribbella sp. HUAS MG21</name>
    <dbReference type="NCBI Taxonomy" id="3160966"/>
    <lineage>
        <taxon>Bacteria</taxon>
        <taxon>Bacillati</taxon>
        <taxon>Actinomycetota</taxon>
        <taxon>Actinomycetes</taxon>
        <taxon>Propionibacteriales</taxon>
        <taxon>Kribbellaceae</taxon>
        <taxon>Kribbella</taxon>
    </lineage>
</organism>
<keyword evidence="1" id="KW-0472">Membrane</keyword>
<evidence type="ECO:0000313" key="2">
    <source>
        <dbReference type="EMBL" id="XBV25093.1"/>
    </source>
</evidence>
<dbReference type="EMBL" id="CP158165">
    <property type="protein sequence ID" value="XBV25093.1"/>
    <property type="molecule type" value="Genomic_DNA"/>
</dbReference>
<proteinExistence type="predicted"/>
<feature type="transmembrane region" description="Helical" evidence="1">
    <location>
        <begin position="67"/>
        <end position="88"/>
    </location>
</feature>
<dbReference type="InterPro" id="IPR036259">
    <property type="entry name" value="MFS_trans_sf"/>
</dbReference>
<gene>
    <name evidence="2" type="ORF">ABN611_01485</name>
</gene>
<keyword evidence="1" id="KW-1133">Transmembrane helix</keyword>
<sequence length="101" mass="10186">MIAVALAAVGAANAFWGVMWTTSILTQIPNAVRSRVHAFDVAGTVATTSAGQALAGPAAELFGVRGVLGFNAVMALAVAITLLAVPAIRNLRSVASARVGR</sequence>
<evidence type="ECO:0000256" key="1">
    <source>
        <dbReference type="SAM" id="Phobius"/>
    </source>
</evidence>
<accession>A0AAU7TEH7</accession>
<dbReference type="SUPFAM" id="SSF103473">
    <property type="entry name" value="MFS general substrate transporter"/>
    <property type="match status" value="1"/>
</dbReference>
<dbReference type="RefSeq" id="WP_350277908.1">
    <property type="nucleotide sequence ID" value="NZ_CP158165.1"/>
</dbReference>
<evidence type="ECO:0008006" key="3">
    <source>
        <dbReference type="Google" id="ProtNLM"/>
    </source>
</evidence>
<keyword evidence="1" id="KW-0812">Transmembrane</keyword>